<accession>A0A0D9XW98</accession>
<evidence type="ECO:0000313" key="1">
    <source>
        <dbReference type="EnsemblPlants" id="LPERR12G01040.1"/>
    </source>
</evidence>
<dbReference type="Gramene" id="LPERR12G01040.1">
    <property type="protein sequence ID" value="LPERR12G01040.1"/>
    <property type="gene ID" value="LPERR12G01040"/>
</dbReference>
<reference evidence="1 2" key="1">
    <citation type="submission" date="2012-08" db="EMBL/GenBank/DDBJ databases">
        <title>Oryza genome evolution.</title>
        <authorList>
            <person name="Wing R.A."/>
        </authorList>
    </citation>
    <scope>NUCLEOTIDE SEQUENCE</scope>
</reference>
<reference evidence="1" key="3">
    <citation type="submission" date="2015-04" db="UniProtKB">
        <authorList>
            <consortium name="EnsemblPlants"/>
        </authorList>
    </citation>
    <scope>IDENTIFICATION</scope>
</reference>
<reference evidence="2" key="2">
    <citation type="submission" date="2013-12" db="EMBL/GenBank/DDBJ databases">
        <authorList>
            <person name="Yu Y."/>
            <person name="Lee S."/>
            <person name="de Baynast K."/>
            <person name="Wissotski M."/>
            <person name="Liu L."/>
            <person name="Talag J."/>
            <person name="Goicoechea J."/>
            <person name="Angelova A."/>
            <person name="Jetty R."/>
            <person name="Kudrna D."/>
            <person name="Golser W."/>
            <person name="Rivera L."/>
            <person name="Zhang J."/>
            <person name="Wing R."/>
        </authorList>
    </citation>
    <scope>NUCLEOTIDE SEQUENCE</scope>
</reference>
<proteinExistence type="predicted"/>
<keyword evidence="2" id="KW-1185">Reference proteome</keyword>
<name>A0A0D9XW98_9ORYZ</name>
<evidence type="ECO:0000313" key="2">
    <source>
        <dbReference type="Proteomes" id="UP000032180"/>
    </source>
</evidence>
<dbReference type="AlphaFoldDB" id="A0A0D9XW98"/>
<sequence>MDEQLSYVDALVSASLKMVSKGLPVEVQCLGVRMLQHLVYFRKKELSSTQYANLRKLLVGSLDDLVLKDSTVVSDDPMGSTANPKENNKHKRCLLLVLAVHINSRSLAAMETNTVIGKVTGEIRLRFCSILKC</sequence>
<protein>
    <submittedName>
        <fullName evidence="1">Uncharacterized protein</fullName>
    </submittedName>
</protein>
<dbReference type="EnsemblPlants" id="LPERR12G01040.1">
    <property type="protein sequence ID" value="LPERR12G01040.1"/>
    <property type="gene ID" value="LPERR12G01040"/>
</dbReference>
<organism evidence="1 2">
    <name type="scientific">Leersia perrieri</name>
    <dbReference type="NCBI Taxonomy" id="77586"/>
    <lineage>
        <taxon>Eukaryota</taxon>
        <taxon>Viridiplantae</taxon>
        <taxon>Streptophyta</taxon>
        <taxon>Embryophyta</taxon>
        <taxon>Tracheophyta</taxon>
        <taxon>Spermatophyta</taxon>
        <taxon>Magnoliopsida</taxon>
        <taxon>Liliopsida</taxon>
        <taxon>Poales</taxon>
        <taxon>Poaceae</taxon>
        <taxon>BOP clade</taxon>
        <taxon>Oryzoideae</taxon>
        <taxon>Oryzeae</taxon>
        <taxon>Oryzinae</taxon>
        <taxon>Leersia</taxon>
    </lineage>
</organism>
<dbReference type="HOGENOM" id="CLU_1909689_0_0_1"/>
<dbReference type="Proteomes" id="UP000032180">
    <property type="component" value="Chromosome 12"/>
</dbReference>